<evidence type="ECO:0000256" key="8">
    <source>
        <dbReference type="ARBA" id="ARBA00022723"/>
    </source>
</evidence>
<dbReference type="InterPro" id="IPR038765">
    <property type="entry name" value="Papain-like_cys_pep_sf"/>
</dbReference>
<proteinExistence type="inferred from homology"/>
<evidence type="ECO:0000256" key="11">
    <source>
        <dbReference type="ARBA" id="ARBA00032901"/>
    </source>
</evidence>
<protein>
    <recommendedName>
        <fullName evidence="6">Peptide-N(4)-(N-acetyl-beta-glucosaminyl)asparagine amidase</fullName>
        <ecNumber evidence="5">3.5.1.52</ecNumber>
    </recommendedName>
    <alternativeName>
        <fullName evidence="11">Peptide:N-glycanase</fullName>
    </alternativeName>
</protein>
<accession>A0A7R9GFX9</accession>
<dbReference type="Pfam" id="PF04721">
    <property type="entry name" value="PAW"/>
    <property type="match status" value="1"/>
</dbReference>
<keyword evidence="10" id="KW-0862">Zinc</keyword>
<evidence type="ECO:0000256" key="9">
    <source>
        <dbReference type="ARBA" id="ARBA00022801"/>
    </source>
</evidence>
<dbReference type="EC" id="3.5.1.52" evidence="5"/>
<dbReference type="AlphaFoldDB" id="A0A7R9GFX9"/>
<evidence type="ECO:0000256" key="5">
    <source>
        <dbReference type="ARBA" id="ARBA00012158"/>
    </source>
</evidence>
<feature type="domain" description="PAW" evidence="13">
    <location>
        <begin position="315"/>
        <end position="519"/>
    </location>
</feature>
<dbReference type="PROSITE" id="PS51398">
    <property type="entry name" value="PAW"/>
    <property type="match status" value="1"/>
</dbReference>
<sequence length="519" mass="59694">MSCRVASADQRLYGNLHHYVDQVLSYERQCVVNKAIDVLPWIELTKLAKENVAGAGLDPNSLIFWDFLMAEAVKWFKRSFFKWMTAPKCSQCGCDTSAIPLQLQPTQEELNYGASRIEGYRCTSCDHLERFPRYNSVEKLLGTCVGRCGEWANCFTFLCRVLQFNVSCRDEICMRFLLNTYQIQVRYVVDLLGDHVWTEYYSLHEKRWIHVDPCEEAIDRPLMYEAGWKKEITFICAFARDHVADVTMRYSSNHGAVINRRLKSSFESPRLYNFLWKTTQRLKACLMENQRKELDVQLACDLVNMMVERTPGQESMGGRTSGSMAWIMSRGEGDGQSGDVKFVFRPSARELACNKMHMKYNCRRDMYERTVGQEIIPGWRNGTYSSYGVFRKEERDWKKAYLARLEGRERGSISWLFEVSEDVTMKDVRIRFCGSRFEDGDISVTVTSGETQVKLNCDQDSGGDLTAIPELAGTKTFCIDCKLSGGVGDCAWQHAQLFRESTESDAEDVTPFEVIICFE</sequence>
<evidence type="ECO:0000259" key="13">
    <source>
        <dbReference type="PROSITE" id="PS51398"/>
    </source>
</evidence>
<comment type="subcellular location">
    <subcellularLocation>
        <location evidence="3">Cytoplasm</location>
    </subcellularLocation>
</comment>
<dbReference type="PANTHER" id="PTHR12143">
    <property type="entry name" value="PEPTIDE N-GLYCANASE PNGASE -RELATED"/>
    <property type="match status" value="1"/>
</dbReference>
<dbReference type="SMART" id="SM00460">
    <property type="entry name" value="TGc"/>
    <property type="match status" value="1"/>
</dbReference>
<dbReference type="OrthoDB" id="409136at2759"/>
<dbReference type="InterPro" id="IPR038680">
    <property type="entry name" value="PAW_sf"/>
</dbReference>
<organism evidence="14">
    <name type="scientific">Notodromas monacha</name>
    <dbReference type="NCBI Taxonomy" id="399045"/>
    <lineage>
        <taxon>Eukaryota</taxon>
        <taxon>Metazoa</taxon>
        <taxon>Ecdysozoa</taxon>
        <taxon>Arthropoda</taxon>
        <taxon>Crustacea</taxon>
        <taxon>Oligostraca</taxon>
        <taxon>Ostracoda</taxon>
        <taxon>Podocopa</taxon>
        <taxon>Podocopida</taxon>
        <taxon>Cypridocopina</taxon>
        <taxon>Cypridoidea</taxon>
        <taxon>Cyprididae</taxon>
        <taxon>Notodromas</taxon>
    </lineage>
</organism>
<evidence type="ECO:0000256" key="1">
    <source>
        <dbReference type="ARBA" id="ARBA00001650"/>
    </source>
</evidence>
<comment type="cofactor">
    <cofactor evidence="2">
        <name>Zn(2+)</name>
        <dbReference type="ChEBI" id="CHEBI:29105"/>
    </cofactor>
</comment>
<dbReference type="SUPFAM" id="SSF54001">
    <property type="entry name" value="Cysteine proteinases"/>
    <property type="match status" value="1"/>
</dbReference>
<reference evidence="14" key="1">
    <citation type="submission" date="2020-11" db="EMBL/GenBank/DDBJ databases">
        <authorList>
            <person name="Tran Van P."/>
        </authorList>
    </citation>
    <scope>NUCLEOTIDE SEQUENCE</scope>
</reference>
<dbReference type="PANTHER" id="PTHR12143:SF19">
    <property type="entry name" value="PEPTIDE-N(4)-(N-ACETYL-BETA-GLUCOSAMINYL)ASPARAGINE AMIDASE"/>
    <property type="match status" value="1"/>
</dbReference>
<dbReference type="Pfam" id="PF01841">
    <property type="entry name" value="Transglut_core"/>
    <property type="match status" value="1"/>
</dbReference>
<evidence type="ECO:0000256" key="2">
    <source>
        <dbReference type="ARBA" id="ARBA00001947"/>
    </source>
</evidence>
<dbReference type="Gene3D" id="2.60.120.1020">
    <property type="entry name" value="Peptide N glycanase, PAW domain"/>
    <property type="match status" value="1"/>
</dbReference>
<keyword evidence="15" id="KW-1185">Reference proteome</keyword>
<keyword evidence="9" id="KW-0378">Hydrolase</keyword>
<dbReference type="Gene3D" id="2.20.25.10">
    <property type="match status" value="1"/>
</dbReference>
<dbReference type="GO" id="GO:0005634">
    <property type="term" value="C:nucleus"/>
    <property type="evidence" value="ECO:0007669"/>
    <property type="project" value="TreeGrafter"/>
</dbReference>
<keyword evidence="7" id="KW-0963">Cytoplasm</keyword>
<gene>
    <name evidence="14" type="ORF">NMOB1V02_LOCUS7132</name>
</gene>
<evidence type="ECO:0000256" key="10">
    <source>
        <dbReference type="ARBA" id="ARBA00022833"/>
    </source>
</evidence>
<evidence type="ECO:0000256" key="3">
    <source>
        <dbReference type="ARBA" id="ARBA00004496"/>
    </source>
</evidence>
<name>A0A7R9GFX9_9CRUS</name>
<dbReference type="Proteomes" id="UP000678499">
    <property type="component" value="Unassembled WGS sequence"/>
</dbReference>
<evidence type="ECO:0000256" key="4">
    <source>
        <dbReference type="ARBA" id="ARBA00009390"/>
    </source>
</evidence>
<dbReference type="InterPro" id="IPR008979">
    <property type="entry name" value="Galactose-bd-like_sf"/>
</dbReference>
<evidence type="ECO:0000256" key="6">
    <source>
        <dbReference type="ARBA" id="ARBA00018546"/>
    </source>
</evidence>
<dbReference type="InterPro" id="IPR050883">
    <property type="entry name" value="PNGase"/>
</dbReference>
<dbReference type="GO" id="GO:0005829">
    <property type="term" value="C:cytosol"/>
    <property type="evidence" value="ECO:0007669"/>
    <property type="project" value="TreeGrafter"/>
</dbReference>
<evidence type="ECO:0000313" key="15">
    <source>
        <dbReference type="Proteomes" id="UP000678499"/>
    </source>
</evidence>
<comment type="catalytic activity">
    <reaction evidence="1">
        <text>Hydrolysis of an N(4)-(acetyl-beta-D-glucosaminyl)asparagine residue in which the glucosamine residue may be further glycosylated, to yield a (substituted) N-acetyl-beta-D-glucosaminylamine and a peptide containing an aspartate residue.</text>
        <dbReference type="EC" id="3.5.1.52"/>
    </reaction>
</comment>
<comment type="similarity">
    <text evidence="4 12">Belongs to the transglutaminase-like superfamily. PNGase family.</text>
</comment>
<dbReference type="EMBL" id="CAJPEX010001646">
    <property type="protein sequence ID" value="CAG0919612.1"/>
    <property type="molecule type" value="Genomic_DNA"/>
</dbReference>
<dbReference type="InterPro" id="IPR002931">
    <property type="entry name" value="Transglutaminase-like"/>
</dbReference>
<dbReference type="Gene3D" id="3.10.620.30">
    <property type="match status" value="1"/>
</dbReference>
<keyword evidence="8" id="KW-0479">Metal-binding</keyword>
<evidence type="ECO:0000313" key="14">
    <source>
        <dbReference type="EMBL" id="CAD7279460.1"/>
    </source>
</evidence>
<dbReference type="SUPFAM" id="SSF49785">
    <property type="entry name" value="Galactose-binding domain-like"/>
    <property type="match status" value="1"/>
</dbReference>
<dbReference type="InterPro" id="IPR006588">
    <property type="entry name" value="Peptide_N_glycanase_PAW_dom"/>
</dbReference>
<dbReference type="EMBL" id="OA883683">
    <property type="protein sequence ID" value="CAD7279460.1"/>
    <property type="molecule type" value="Genomic_DNA"/>
</dbReference>
<dbReference type="GO" id="GO:0000224">
    <property type="term" value="F:peptide-N4-(N-acetyl-beta-glucosaminyl)asparagine amidase activity"/>
    <property type="evidence" value="ECO:0007669"/>
    <property type="project" value="UniProtKB-EC"/>
</dbReference>
<dbReference type="FunFam" id="2.20.25.10:FF:000011">
    <property type="entry name" value="peptide-N(4)-(N-acetyl-beta- glucosaminyl)asparagine amidase"/>
    <property type="match status" value="1"/>
</dbReference>
<dbReference type="GO" id="GO:0046872">
    <property type="term" value="F:metal ion binding"/>
    <property type="evidence" value="ECO:0007669"/>
    <property type="project" value="UniProtKB-KW"/>
</dbReference>
<evidence type="ECO:0000256" key="7">
    <source>
        <dbReference type="ARBA" id="ARBA00022490"/>
    </source>
</evidence>
<dbReference type="GO" id="GO:0006516">
    <property type="term" value="P:glycoprotein catabolic process"/>
    <property type="evidence" value="ECO:0007669"/>
    <property type="project" value="InterPro"/>
</dbReference>
<evidence type="ECO:0000256" key="12">
    <source>
        <dbReference type="PROSITE-ProRule" id="PRU00731"/>
    </source>
</evidence>